<comment type="caution">
    <text evidence="15">The sequence shown here is derived from an EMBL/GenBank/DDBJ whole genome shotgun (WGS) entry which is preliminary data.</text>
</comment>
<keyword evidence="9" id="KW-0067">ATP-binding</keyword>
<keyword evidence="5" id="KW-0597">Phosphoprotein</keyword>
<dbReference type="Pfam" id="PF02518">
    <property type="entry name" value="HATPase_c"/>
    <property type="match status" value="1"/>
</dbReference>
<dbReference type="RefSeq" id="WP_052015588.1">
    <property type="nucleotide sequence ID" value="NZ_BAUU01000006.1"/>
</dbReference>
<dbReference type="PANTHER" id="PTHR34220">
    <property type="entry name" value="SENSOR HISTIDINE KINASE YPDA"/>
    <property type="match status" value="1"/>
</dbReference>
<evidence type="ECO:0000256" key="2">
    <source>
        <dbReference type="ARBA" id="ARBA00004651"/>
    </source>
</evidence>
<dbReference type="OrthoDB" id="9776552at2"/>
<dbReference type="InterPro" id="IPR004358">
    <property type="entry name" value="Sig_transdc_His_kin-like_C"/>
</dbReference>
<accession>W4QCC0</accession>
<evidence type="ECO:0000256" key="3">
    <source>
        <dbReference type="ARBA" id="ARBA00012438"/>
    </source>
</evidence>
<dbReference type="SUPFAM" id="SSF158472">
    <property type="entry name" value="HAMP domain-like"/>
    <property type="match status" value="1"/>
</dbReference>
<evidence type="ECO:0000256" key="8">
    <source>
        <dbReference type="ARBA" id="ARBA00022777"/>
    </source>
</evidence>
<keyword evidence="4" id="KW-1003">Cell membrane</keyword>
<keyword evidence="8 15" id="KW-0418">Kinase</keyword>
<dbReference type="EMBL" id="BAUU01000006">
    <property type="protein sequence ID" value="GAE29680.1"/>
    <property type="molecule type" value="Genomic_DNA"/>
</dbReference>
<dbReference type="Proteomes" id="UP000018895">
    <property type="component" value="Unassembled WGS sequence"/>
</dbReference>
<evidence type="ECO:0000256" key="10">
    <source>
        <dbReference type="ARBA" id="ARBA00023012"/>
    </source>
</evidence>
<feature type="domain" description="Histidine kinase" evidence="13">
    <location>
        <begin position="276"/>
        <end position="482"/>
    </location>
</feature>
<dbReference type="InterPro" id="IPR036890">
    <property type="entry name" value="HATPase_C_sf"/>
</dbReference>
<evidence type="ECO:0000256" key="4">
    <source>
        <dbReference type="ARBA" id="ARBA00022475"/>
    </source>
</evidence>
<evidence type="ECO:0000259" key="14">
    <source>
        <dbReference type="PROSITE" id="PS50885"/>
    </source>
</evidence>
<dbReference type="Gene3D" id="6.10.340.10">
    <property type="match status" value="1"/>
</dbReference>
<feature type="domain" description="HAMP" evidence="14">
    <location>
        <begin position="199"/>
        <end position="252"/>
    </location>
</feature>
<gene>
    <name evidence="15" type="ORF">JCM9152_1055</name>
</gene>
<evidence type="ECO:0000256" key="7">
    <source>
        <dbReference type="ARBA" id="ARBA00022741"/>
    </source>
</evidence>
<evidence type="ECO:0000313" key="16">
    <source>
        <dbReference type="Proteomes" id="UP000018895"/>
    </source>
</evidence>
<dbReference type="InterPro" id="IPR010559">
    <property type="entry name" value="Sig_transdc_His_kin_internal"/>
</dbReference>
<feature type="transmembrane region" description="Helical" evidence="12">
    <location>
        <begin position="177"/>
        <end position="197"/>
    </location>
</feature>
<dbReference type="Gene3D" id="3.30.565.10">
    <property type="entry name" value="Histidine kinase-like ATPase, C-terminal domain"/>
    <property type="match status" value="1"/>
</dbReference>
<protein>
    <recommendedName>
        <fullName evidence="3">histidine kinase</fullName>
        <ecNumber evidence="3">2.7.13.3</ecNumber>
    </recommendedName>
</protein>
<evidence type="ECO:0000259" key="13">
    <source>
        <dbReference type="PROSITE" id="PS50109"/>
    </source>
</evidence>
<dbReference type="GO" id="GO:0005524">
    <property type="term" value="F:ATP binding"/>
    <property type="evidence" value="ECO:0007669"/>
    <property type="project" value="UniProtKB-KW"/>
</dbReference>
<organism evidence="15 16">
    <name type="scientific">Halalkalibacter hemicellulosilyticusJCM 9152</name>
    <dbReference type="NCBI Taxonomy" id="1236971"/>
    <lineage>
        <taxon>Bacteria</taxon>
        <taxon>Bacillati</taxon>
        <taxon>Bacillota</taxon>
        <taxon>Bacilli</taxon>
        <taxon>Bacillales</taxon>
        <taxon>Bacillaceae</taxon>
        <taxon>Halalkalibacter</taxon>
    </lineage>
</organism>
<comment type="catalytic activity">
    <reaction evidence="1">
        <text>ATP + protein L-histidine = ADP + protein N-phospho-L-histidine.</text>
        <dbReference type="EC" id="2.7.13.3"/>
    </reaction>
</comment>
<dbReference type="AlphaFoldDB" id="W4QCC0"/>
<dbReference type="STRING" id="1236971.JCM9152_1055"/>
<dbReference type="PROSITE" id="PS50109">
    <property type="entry name" value="HIS_KIN"/>
    <property type="match status" value="1"/>
</dbReference>
<keyword evidence="6" id="KW-0808">Transferase</keyword>
<evidence type="ECO:0000256" key="9">
    <source>
        <dbReference type="ARBA" id="ARBA00022840"/>
    </source>
</evidence>
<keyword evidence="7" id="KW-0547">Nucleotide-binding</keyword>
<keyword evidence="11 12" id="KW-0472">Membrane</keyword>
<keyword evidence="10" id="KW-0902">Two-component regulatory system</keyword>
<dbReference type="GO" id="GO:0000155">
    <property type="term" value="F:phosphorelay sensor kinase activity"/>
    <property type="evidence" value="ECO:0007669"/>
    <property type="project" value="InterPro"/>
</dbReference>
<dbReference type="EC" id="2.7.13.3" evidence="3"/>
<evidence type="ECO:0000256" key="1">
    <source>
        <dbReference type="ARBA" id="ARBA00000085"/>
    </source>
</evidence>
<reference evidence="15" key="1">
    <citation type="journal article" date="2014" name="Genome Announc.">
        <title>Draft Genome Sequences of Three Alkaliphilic Bacillus Strains, Bacillus wakoensis JCM 9140T, Bacillus akibai JCM 9157T, and Bacillus hemicellulosilyticus JCM 9152T.</title>
        <authorList>
            <person name="Yuki M."/>
            <person name="Oshima K."/>
            <person name="Suda W."/>
            <person name="Oshida Y."/>
            <person name="Kitamura K."/>
            <person name="Iida T."/>
            <person name="Hattori M."/>
            <person name="Ohkuma M."/>
        </authorList>
    </citation>
    <scope>NUCLEOTIDE SEQUENCE [LARGE SCALE GENOMIC DNA]</scope>
    <source>
        <strain evidence="15">JCM 9152</strain>
    </source>
</reference>
<dbReference type="SMART" id="SM00387">
    <property type="entry name" value="HATPase_c"/>
    <property type="match status" value="1"/>
</dbReference>
<dbReference type="InterPro" id="IPR003660">
    <property type="entry name" value="HAMP_dom"/>
</dbReference>
<dbReference type="PRINTS" id="PR00344">
    <property type="entry name" value="BCTRLSENSOR"/>
</dbReference>
<dbReference type="InterPro" id="IPR003594">
    <property type="entry name" value="HATPase_dom"/>
</dbReference>
<dbReference type="Pfam" id="PF00672">
    <property type="entry name" value="HAMP"/>
    <property type="match status" value="1"/>
</dbReference>
<name>W4QCC0_9BACI</name>
<dbReference type="SMART" id="SM00304">
    <property type="entry name" value="HAMP"/>
    <property type="match status" value="1"/>
</dbReference>
<keyword evidence="16" id="KW-1185">Reference proteome</keyword>
<dbReference type="PROSITE" id="PS50885">
    <property type="entry name" value="HAMP"/>
    <property type="match status" value="1"/>
</dbReference>
<comment type="subcellular location">
    <subcellularLocation>
        <location evidence="2">Cell membrane</location>
        <topology evidence="2">Multi-pass membrane protein</topology>
    </subcellularLocation>
</comment>
<dbReference type="InterPro" id="IPR005467">
    <property type="entry name" value="His_kinase_dom"/>
</dbReference>
<evidence type="ECO:0000313" key="15">
    <source>
        <dbReference type="EMBL" id="GAE29680.1"/>
    </source>
</evidence>
<dbReference type="InterPro" id="IPR050640">
    <property type="entry name" value="Bact_2-comp_sensor_kinase"/>
</dbReference>
<sequence length="488" mass="55958">MITIRTKLLLYNMAIVFLLMSVTVFLAFNSNRTVTTYSTSFERFLILNEVSQLTNQSYELLNTYLTERDPVYLSEFEEYQAELITYQDQLDERIETDKNAILISNYTNMIESFLEECELTILSFKAGQIDRYSHHLSEASKVSQFIQETTLSLINSELTEYQLFFDQMNERNQANTWMVVFAVLSILFLSLILVLLFSRSVTKPISQLSEAAQEIAKGNFNIENVTIKTKDEIEMLARVFNQMRQSIQGLIHDMKEKSELDQLLKELELRTLQSQINPHFLFNTLNTISRTAYLEEAEQSVELIDSISALLRYNLGNLDKPVRLSDEVDIVKEYCFIQNTRFGDRVSIDLNIDEEALYIDLPSLTLQPLMENAFIHGIESLEEGAKLILTVKSLPSHVIIEVSDNGVGMTAETIRSIYDRAKNNQDLGQRASGRRNQGHSTGIGLVNVMRRVQLFFKEDGIIEIESEEKNGTTIRLSLPKKEKRGVVA</sequence>
<dbReference type="GO" id="GO:0005886">
    <property type="term" value="C:plasma membrane"/>
    <property type="evidence" value="ECO:0007669"/>
    <property type="project" value="UniProtKB-SubCell"/>
</dbReference>
<evidence type="ECO:0000256" key="11">
    <source>
        <dbReference type="ARBA" id="ARBA00023136"/>
    </source>
</evidence>
<feature type="transmembrane region" description="Helical" evidence="12">
    <location>
        <begin position="9"/>
        <end position="28"/>
    </location>
</feature>
<dbReference type="CDD" id="cd06225">
    <property type="entry name" value="HAMP"/>
    <property type="match status" value="1"/>
</dbReference>
<dbReference type="Pfam" id="PF06580">
    <property type="entry name" value="His_kinase"/>
    <property type="match status" value="1"/>
</dbReference>
<evidence type="ECO:0000256" key="12">
    <source>
        <dbReference type="SAM" id="Phobius"/>
    </source>
</evidence>
<proteinExistence type="predicted"/>
<keyword evidence="12" id="KW-1133">Transmembrane helix</keyword>
<evidence type="ECO:0000256" key="5">
    <source>
        <dbReference type="ARBA" id="ARBA00022553"/>
    </source>
</evidence>
<evidence type="ECO:0000256" key="6">
    <source>
        <dbReference type="ARBA" id="ARBA00022679"/>
    </source>
</evidence>
<dbReference type="PANTHER" id="PTHR34220:SF7">
    <property type="entry name" value="SENSOR HISTIDINE KINASE YPDA"/>
    <property type="match status" value="1"/>
</dbReference>
<dbReference type="SUPFAM" id="SSF55874">
    <property type="entry name" value="ATPase domain of HSP90 chaperone/DNA topoisomerase II/histidine kinase"/>
    <property type="match status" value="1"/>
</dbReference>
<keyword evidence="12" id="KW-0812">Transmembrane</keyword>